<dbReference type="CDD" id="cd00018">
    <property type="entry name" value="AP2"/>
    <property type="match status" value="1"/>
</dbReference>
<dbReference type="InterPro" id="IPR031052">
    <property type="entry name" value="FHY3/FAR1"/>
</dbReference>
<dbReference type="PRINTS" id="PR00367">
    <property type="entry name" value="ETHRSPELEMNT"/>
</dbReference>
<feature type="domain" description="AP2/ERF" evidence="13">
    <location>
        <begin position="937"/>
        <end position="997"/>
    </location>
</feature>
<dbReference type="InterPro" id="IPR016177">
    <property type="entry name" value="DNA-bd_dom_sf"/>
</dbReference>
<dbReference type="Pfam" id="PF10551">
    <property type="entry name" value="MULE"/>
    <property type="match status" value="1"/>
</dbReference>
<dbReference type="PANTHER" id="PTHR31669">
    <property type="entry name" value="PROTEIN FAR1-RELATED SEQUENCE 10-RELATED"/>
    <property type="match status" value="1"/>
</dbReference>
<comment type="similarity">
    <text evidence="2">Belongs to the FHY3/FAR1 family.</text>
</comment>
<dbReference type="Gene3D" id="3.30.730.10">
    <property type="entry name" value="AP2/ERF domain"/>
    <property type="match status" value="1"/>
</dbReference>
<organism evidence="14 15">
    <name type="scientific">Linum tenue</name>
    <dbReference type="NCBI Taxonomy" id="586396"/>
    <lineage>
        <taxon>Eukaryota</taxon>
        <taxon>Viridiplantae</taxon>
        <taxon>Streptophyta</taxon>
        <taxon>Embryophyta</taxon>
        <taxon>Tracheophyta</taxon>
        <taxon>Spermatophyta</taxon>
        <taxon>Magnoliopsida</taxon>
        <taxon>eudicotyledons</taxon>
        <taxon>Gunneridae</taxon>
        <taxon>Pentapetalae</taxon>
        <taxon>rosids</taxon>
        <taxon>fabids</taxon>
        <taxon>Malpighiales</taxon>
        <taxon>Linaceae</taxon>
        <taxon>Linum</taxon>
    </lineage>
</organism>
<comment type="caution">
    <text evidence="14">The sequence shown here is derived from an EMBL/GenBank/DDBJ whole genome shotgun (WGS) entry which is preliminary data.</text>
</comment>
<evidence type="ECO:0008006" key="16">
    <source>
        <dbReference type="Google" id="ProtNLM"/>
    </source>
</evidence>
<evidence type="ECO:0000259" key="13">
    <source>
        <dbReference type="PROSITE" id="PS51032"/>
    </source>
</evidence>
<reference evidence="14" key="1">
    <citation type="submission" date="2022-08" db="EMBL/GenBank/DDBJ databases">
        <authorList>
            <person name="Gutierrez-Valencia J."/>
        </authorList>
    </citation>
    <scope>NUCLEOTIDE SEQUENCE</scope>
</reference>
<evidence type="ECO:0000256" key="8">
    <source>
        <dbReference type="ARBA" id="ARBA00023163"/>
    </source>
</evidence>
<gene>
    <name evidence="14" type="ORF">LITE_LOCUS11763</name>
</gene>
<dbReference type="SUPFAM" id="SSF54171">
    <property type="entry name" value="DNA-binding domain"/>
    <property type="match status" value="1"/>
</dbReference>
<evidence type="ECO:0000256" key="11">
    <source>
        <dbReference type="SAM" id="MobiDB-lite"/>
    </source>
</evidence>
<name>A0AAV0IYR1_9ROSI</name>
<comment type="subcellular location">
    <subcellularLocation>
        <location evidence="1">Nucleus</location>
    </subcellularLocation>
</comment>
<dbReference type="PANTHER" id="PTHR31669:SF282">
    <property type="entry name" value="PROTEIN FAR1-RELATED SEQUENCE"/>
    <property type="match status" value="1"/>
</dbReference>
<evidence type="ECO:0000256" key="4">
    <source>
        <dbReference type="ARBA" id="ARBA00022771"/>
    </source>
</evidence>
<accession>A0AAV0IYR1</accession>
<dbReference type="GO" id="GO:0005634">
    <property type="term" value="C:nucleus"/>
    <property type="evidence" value="ECO:0007669"/>
    <property type="project" value="UniProtKB-SubCell"/>
</dbReference>
<dbReference type="SMART" id="SM00380">
    <property type="entry name" value="AP2"/>
    <property type="match status" value="1"/>
</dbReference>
<evidence type="ECO:0000256" key="3">
    <source>
        <dbReference type="ARBA" id="ARBA00022723"/>
    </source>
</evidence>
<dbReference type="PROSITE" id="PS51032">
    <property type="entry name" value="AP2_ERF"/>
    <property type="match status" value="1"/>
</dbReference>
<dbReference type="InterPro" id="IPR007527">
    <property type="entry name" value="Znf_SWIM"/>
</dbReference>
<dbReference type="Pfam" id="PF04434">
    <property type="entry name" value="SWIM"/>
    <property type="match status" value="1"/>
</dbReference>
<proteinExistence type="inferred from homology"/>
<dbReference type="InterPro" id="IPR004330">
    <property type="entry name" value="FAR1_DNA_bnd_dom"/>
</dbReference>
<evidence type="ECO:0000256" key="1">
    <source>
        <dbReference type="ARBA" id="ARBA00004123"/>
    </source>
</evidence>
<keyword evidence="4 10" id="KW-0863">Zinc-finger</keyword>
<dbReference type="PROSITE" id="PS50966">
    <property type="entry name" value="ZF_SWIM"/>
    <property type="match status" value="1"/>
</dbReference>
<feature type="region of interest" description="Disordered" evidence="11">
    <location>
        <begin position="1"/>
        <end position="85"/>
    </location>
</feature>
<dbReference type="Pfam" id="PF00847">
    <property type="entry name" value="AP2"/>
    <property type="match status" value="1"/>
</dbReference>
<keyword evidence="8" id="KW-0804">Transcription</keyword>
<evidence type="ECO:0000256" key="6">
    <source>
        <dbReference type="ARBA" id="ARBA00023015"/>
    </source>
</evidence>
<keyword evidence="7" id="KW-0238">DNA-binding</keyword>
<dbReference type="SMART" id="SM00575">
    <property type="entry name" value="ZnF_PMZ"/>
    <property type="match status" value="1"/>
</dbReference>
<sequence length="1010" mass="113551">MSEESDSCAGTDPSGSSSNLDFWYSLYSGQEADAAGGKLQEEQEQEQENSASKLEVDWGYVFDNLPKNTKSKRRKDYGYSSGVNSASDLSEALSSISAALSLSSSDSGKTDDSNEGGDAEKTRQDEEMLNWGTHNFDIHSFSQESDADDMSISETGGYLQEKSAFDIGGGKEQQKLQLPEMGMRFDSEEEAYQFYKTYAQATGFRVRKGKVQRSADGTIRKRYYFCSRQGFRSKKQLTKKTKYKRKETRMGCKAHVCCVTEDGKWVLSHCSLEHNHELLGPQQKNSSTTSEANMTTHLTENAQVDAALQQDVAKITSKICNLQYQDAQSLLSYFRGIQMENPSFLYEVQLDANGLMSNVFWAEGASKTNYECFGDVLILDTTFRIDKQGIVCAPFGGVNHHKQFVLFGCAFLVDETTNSCIWLLETFVKAMGRSQLKTIITDENPAMADAVQVVLPGLQHQIGAWYIRQNALKKLAYLYEKPDFETLFEECISGGLAGEEEFASRWELLIERYDLHKNPWLNGLYQSRERWAYTFTKRTFCAGLQNKGINNIFQSLERDTMDLTKIVWQYLDAARKQGMEELYEDFCSNGTAQGSKLLSANKMEEHAHSVYTRIIFKDFQEQFLRCWSFSLKTISSGDPDTALYEVTEDGTKKSIVGVRCPNYSVTCDCHKFESEGILCAHALKVLNALNVFYIPSQHILKRWTKSARGGAVAECDDDQEMAGERQPQKPGNLLIHKTLNAIAKMEAVREIQSVADNYLGMASTAMEEVILLTQTVVSEHQPTSDAASCVRQYMLHLKAQQQHSCYAHLADDDGTVTRNLLLAMHDQVQKYEKTTKEQKVVHSSSHSQMQEALVGMRKVGEIVVEVAKKARLTLTTRTRTEGAAIPSIRSHCVDFFQSGYRRRFLQSGSSSSGIKSDRGSCSKSVISRRPRKSSVPKYIGVRQRPSGKWVAELREQAMSGPCRLWLGTYDTAEEAALAYDRAVSRRSVGPPERLNFPQHGFGGYKFRMSI</sequence>
<dbReference type="Proteomes" id="UP001154282">
    <property type="component" value="Unassembled WGS sequence"/>
</dbReference>
<feature type="compositionally biased region" description="Basic and acidic residues" evidence="11">
    <location>
        <begin position="108"/>
        <end position="124"/>
    </location>
</feature>
<dbReference type="GO" id="GO:0003700">
    <property type="term" value="F:DNA-binding transcription factor activity"/>
    <property type="evidence" value="ECO:0007669"/>
    <property type="project" value="InterPro"/>
</dbReference>
<feature type="domain" description="SWIM-type" evidence="12">
    <location>
        <begin position="644"/>
        <end position="690"/>
    </location>
</feature>
<evidence type="ECO:0000256" key="9">
    <source>
        <dbReference type="ARBA" id="ARBA00023242"/>
    </source>
</evidence>
<keyword evidence="3" id="KW-0479">Metal-binding</keyword>
<evidence type="ECO:0000256" key="2">
    <source>
        <dbReference type="ARBA" id="ARBA00005889"/>
    </source>
</evidence>
<keyword evidence="15" id="KW-1185">Reference proteome</keyword>
<dbReference type="GO" id="GO:0003677">
    <property type="term" value="F:DNA binding"/>
    <property type="evidence" value="ECO:0007669"/>
    <property type="project" value="UniProtKB-KW"/>
</dbReference>
<dbReference type="GO" id="GO:0008270">
    <property type="term" value="F:zinc ion binding"/>
    <property type="evidence" value="ECO:0007669"/>
    <property type="project" value="UniProtKB-KW"/>
</dbReference>
<evidence type="ECO:0000256" key="10">
    <source>
        <dbReference type="PROSITE-ProRule" id="PRU00325"/>
    </source>
</evidence>
<keyword evidence="5" id="KW-0862">Zinc</keyword>
<dbReference type="InterPro" id="IPR018289">
    <property type="entry name" value="MULE_transposase_dom"/>
</dbReference>
<keyword evidence="9" id="KW-0539">Nucleus</keyword>
<protein>
    <recommendedName>
        <fullName evidence="16">Protein FAR1-RELATED SEQUENCE</fullName>
    </recommendedName>
</protein>
<dbReference type="AlphaFoldDB" id="A0AAV0IYR1"/>
<dbReference type="Pfam" id="PF03101">
    <property type="entry name" value="FAR1"/>
    <property type="match status" value="1"/>
</dbReference>
<feature type="region of interest" description="Disordered" evidence="11">
    <location>
        <begin position="100"/>
        <end position="124"/>
    </location>
</feature>
<evidence type="ECO:0000259" key="12">
    <source>
        <dbReference type="PROSITE" id="PS50966"/>
    </source>
</evidence>
<evidence type="ECO:0000256" key="5">
    <source>
        <dbReference type="ARBA" id="ARBA00022833"/>
    </source>
</evidence>
<feature type="region of interest" description="Disordered" evidence="11">
    <location>
        <begin position="907"/>
        <end position="933"/>
    </location>
</feature>
<evidence type="ECO:0000313" key="15">
    <source>
        <dbReference type="Proteomes" id="UP001154282"/>
    </source>
</evidence>
<keyword evidence="6" id="KW-0805">Transcription regulation</keyword>
<evidence type="ECO:0000256" key="7">
    <source>
        <dbReference type="ARBA" id="ARBA00023125"/>
    </source>
</evidence>
<evidence type="ECO:0000313" key="14">
    <source>
        <dbReference type="EMBL" id="CAI0402770.1"/>
    </source>
</evidence>
<dbReference type="InterPro" id="IPR036955">
    <property type="entry name" value="AP2/ERF_dom_sf"/>
</dbReference>
<dbReference type="InterPro" id="IPR001471">
    <property type="entry name" value="AP2/ERF_dom"/>
</dbReference>
<dbReference type="InterPro" id="IPR006564">
    <property type="entry name" value="Znf_PMZ"/>
</dbReference>
<dbReference type="EMBL" id="CAMGYJ010000004">
    <property type="protein sequence ID" value="CAI0402770.1"/>
    <property type="molecule type" value="Genomic_DNA"/>
</dbReference>